<dbReference type="RefSeq" id="XP_028535382.1">
    <property type="nucleotide sequence ID" value="XM_028679695.1"/>
</dbReference>
<dbReference type="Gene3D" id="1.10.220.150">
    <property type="entry name" value="Arf GTPase activating protein"/>
    <property type="match status" value="1"/>
</dbReference>
<dbReference type="KEGG" id="prel:PRELSG_1459700"/>
<evidence type="ECO:0000256" key="5">
    <source>
        <dbReference type="PROSITE-ProRule" id="PRU00288"/>
    </source>
</evidence>
<evidence type="ECO:0000259" key="6">
    <source>
        <dbReference type="PROSITE" id="PS50115"/>
    </source>
</evidence>
<dbReference type="VEuPathDB" id="PlasmoDB:PRELSG_1459700"/>
<dbReference type="OrthoDB" id="983479at2759"/>
<dbReference type="GO" id="GO:0000139">
    <property type="term" value="C:Golgi membrane"/>
    <property type="evidence" value="ECO:0007669"/>
    <property type="project" value="GOC"/>
</dbReference>
<sequence>MNSNAIELFNKLKREDESNNKCFDCGISNPDWVSVNHGIFLCINCSGVHRSMGVHISVVRSIKMDIFSDEQLKYMDKGGNKKFQTYLENYGISDFIPEKKYRTKAAEHYKKILRSIVHNFEPPSPLSLDEGKDIINYGISENINYNENNKNDYINEQNNYIPSINTSDIIENVSSTFSSLFNKASNMTTNTINNINTNEIIESTKGTLINSGNWFTEKTKKIAENVSDNPWWTKSQNKLKDVTQNASGWISSISSSVSRSNSNLFFSNNNFNSKNNNLNINEEIINTNNDSANFNNSKANNEYMNYNTNGKDNFNRSNISNSFKKNQSRNEFFNDAEGTNWLSDSYKK</sequence>
<dbReference type="Pfam" id="PF01412">
    <property type="entry name" value="ArfGap"/>
    <property type="match status" value="1"/>
</dbReference>
<dbReference type="CDD" id="cd08830">
    <property type="entry name" value="ArfGap_ArfGap1"/>
    <property type="match status" value="1"/>
</dbReference>
<dbReference type="GO" id="GO:0005096">
    <property type="term" value="F:GTPase activator activity"/>
    <property type="evidence" value="ECO:0007669"/>
    <property type="project" value="UniProtKB-KW"/>
</dbReference>
<reference evidence="7 8" key="1">
    <citation type="submission" date="2015-04" db="EMBL/GenBank/DDBJ databases">
        <authorList>
            <consortium name="Pathogen Informatics"/>
        </authorList>
    </citation>
    <scope>NUCLEOTIDE SEQUENCE [LARGE SCALE GENOMIC DNA]</scope>
    <source>
        <strain evidence="7 8">SGS1</strain>
    </source>
</reference>
<dbReference type="PROSITE" id="PS50115">
    <property type="entry name" value="ARFGAP"/>
    <property type="match status" value="1"/>
</dbReference>
<dbReference type="InterPro" id="IPR037278">
    <property type="entry name" value="ARFGAP/RecO"/>
</dbReference>
<feature type="domain" description="Arf-GAP" evidence="6">
    <location>
        <begin position="6"/>
        <end position="111"/>
    </location>
</feature>
<dbReference type="OMA" id="PWWEKGQ"/>
<dbReference type="SMART" id="SM00105">
    <property type="entry name" value="ArfGap"/>
    <property type="match status" value="1"/>
</dbReference>
<gene>
    <name evidence="7" type="primary">ARFGAP</name>
    <name evidence="7" type="ORF">PRELSG_1459700</name>
</gene>
<keyword evidence="8" id="KW-1185">Reference proteome</keyword>
<dbReference type="PANTHER" id="PTHR45686">
    <property type="entry name" value="ADP-RIBOSYLATION FACTOR GTPASE ACTIVATING PROTEIN 3, ISOFORM H-RELATED"/>
    <property type="match status" value="1"/>
</dbReference>
<accession>A0A1J1HCP5</accession>
<keyword evidence="1" id="KW-0343">GTPase activation</keyword>
<dbReference type="Proteomes" id="UP000220158">
    <property type="component" value="Chromosome 14"/>
</dbReference>
<dbReference type="EMBL" id="LN835309">
    <property type="protein sequence ID" value="CRH02862.1"/>
    <property type="molecule type" value="Genomic_DNA"/>
</dbReference>
<protein>
    <submittedName>
        <fullName evidence="7">ADP-ribosylation factor GTPase-activating protein, putative</fullName>
    </submittedName>
</protein>
<evidence type="ECO:0000256" key="3">
    <source>
        <dbReference type="ARBA" id="ARBA00022771"/>
    </source>
</evidence>
<organism evidence="7 8">
    <name type="scientific">Plasmodium relictum</name>
    <dbReference type="NCBI Taxonomy" id="85471"/>
    <lineage>
        <taxon>Eukaryota</taxon>
        <taxon>Sar</taxon>
        <taxon>Alveolata</taxon>
        <taxon>Apicomplexa</taxon>
        <taxon>Aconoidasida</taxon>
        <taxon>Haemosporida</taxon>
        <taxon>Plasmodiidae</taxon>
        <taxon>Plasmodium</taxon>
        <taxon>Plasmodium (Haemamoeba)</taxon>
    </lineage>
</organism>
<keyword evidence="3 5" id="KW-0863">Zinc-finger</keyword>
<evidence type="ECO:0000313" key="8">
    <source>
        <dbReference type="Proteomes" id="UP000220158"/>
    </source>
</evidence>
<name>A0A1J1HCP5_PLARL</name>
<dbReference type="PRINTS" id="PR00405">
    <property type="entry name" value="REVINTRACTNG"/>
</dbReference>
<proteinExistence type="predicted"/>
<dbReference type="GO" id="GO:0008270">
    <property type="term" value="F:zinc ion binding"/>
    <property type="evidence" value="ECO:0007669"/>
    <property type="project" value="UniProtKB-KW"/>
</dbReference>
<dbReference type="PANTHER" id="PTHR45686:SF4">
    <property type="entry name" value="ADP-RIBOSYLATION FACTOR GTPASE ACTIVATING PROTEIN 3, ISOFORM H"/>
    <property type="match status" value="1"/>
</dbReference>
<evidence type="ECO:0000256" key="1">
    <source>
        <dbReference type="ARBA" id="ARBA00022468"/>
    </source>
</evidence>
<dbReference type="InterPro" id="IPR038508">
    <property type="entry name" value="ArfGAP_dom_sf"/>
</dbReference>
<keyword evidence="4" id="KW-0862">Zinc</keyword>
<evidence type="ECO:0000313" key="7">
    <source>
        <dbReference type="EMBL" id="CRH02862.1"/>
    </source>
</evidence>
<keyword evidence="2" id="KW-0479">Metal-binding</keyword>
<evidence type="ECO:0000256" key="4">
    <source>
        <dbReference type="ARBA" id="ARBA00022833"/>
    </source>
</evidence>
<dbReference type="SUPFAM" id="SSF57863">
    <property type="entry name" value="ArfGap/RecO-like zinc finger"/>
    <property type="match status" value="1"/>
</dbReference>
<evidence type="ECO:0000256" key="2">
    <source>
        <dbReference type="ARBA" id="ARBA00022723"/>
    </source>
</evidence>
<dbReference type="AlphaFoldDB" id="A0A1J1HCP5"/>
<dbReference type="GeneID" id="39739029"/>
<dbReference type="InterPro" id="IPR001164">
    <property type="entry name" value="ArfGAP_dom"/>
</dbReference>
<dbReference type="GO" id="GO:0048205">
    <property type="term" value="P:COPI coating of Golgi vesicle"/>
    <property type="evidence" value="ECO:0007669"/>
    <property type="project" value="TreeGrafter"/>
</dbReference>